<reference evidence="2" key="1">
    <citation type="submission" date="2021-11" db="EMBL/GenBank/DDBJ databases">
        <title>Streptomyces corallinus and Kineosporia corallina sp. nov., two new coral-derived marine actinobacteria.</title>
        <authorList>
            <person name="Buangrab K."/>
            <person name="Sutthacheep M."/>
            <person name="Yeemin T."/>
            <person name="Harunari E."/>
            <person name="Igarashi Y."/>
            <person name="Sripreechasak P."/>
            <person name="Kanchanasin P."/>
            <person name="Tanasupawat S."/>
            <person name="Phongsopitanun W."/>
        </authorList>
    </citation>
    <scope>NUCLEOTIDE SEQUENCE</scope>
    <source>
        <strain evidence="2">JCM 31032</strain>
    </source>
</reference>
<protein>
    <submittedName>
        <fullName evidence="2">Aminoglycoside phosphotransferase family protein</fullName>
    </submittedName>
</protein>
<evidence type="ECO:0000259" key="1">
    <source>
        <dbReference type="Pfam" id="PF01636"/>
    </source>
</evidence>
<dbReference type="SUPFAM" id="SSF56112">
    <property type="entry name" value="Protein kinase-like (PK-like)"/>
    <property type="match status" value="1"/>
</dbReference>
<dbReference type="InterPro" id="IPR002575">
    <property type="entry name" value="Aminoglycoside_PTrfase"/>
</dbReference>
<comment type="caution">
    <text evidence="2">The sequence shown here is derived from an EMBL/GenBank/DDBJ whole genome shotgun (WGS) entry which is preliminary data.</text>
</comment>
<dbReference type="Proteomes" id="UP001138997">
    <property type="component" value="Unassembled WGS sequence"/>
</dbReference>
<gene>
    <name evidence="2" type="ORF">LR394_03440</name>
</gene>
<accession>A0A9X1NBD4</accession>
<sequence>MTWQRAQRLDADRLVADLYAQTGVRLVVEGPCAGGEVGAAFVRWAETGRRSVLKWRPHSRLEELQAGPLAVQKAAVQAGIPAPATQLSAQVGHAVAMVQELLPGEKVDLLDEDLLDQALRLNALQAGVLRGREDIPSVKLFLREDGPGYCLHEPLRQHSARGAALERMIKAVPDSEMPAGNDVVHLDFHPGNLLASGKVITGVVDWDGAARGNRAFDLVTLRFGIHHRADTNVTNRLDDVLNQLPESVLKPAWAHMSLRMTDWAIRHHAPTEVSQWFDLAEQRLS</sequence>
<dbReference type="InterPro" id="IPR011009">
    <property type="entry name" value="Kinase-like_dom_sf"/>
</dbReference>
<evidence type="ECO:0000313" key="3">
    <source>
        <dbReference type="Proteomes" id="UP001138997"/>
    </source>
</evidence>
<name>A0A9X1NBD4_9ACTN</name>
<organism evidence="2 3">
    <name type="scientific">Kineosporia babensis</name>
    <dbReference type="NCBI Taxonomy" id="499548"/>
    <lineage>
        <taxon>Bacteria</taxon>
        <taxon>Bacillati</taxon>
        <taxon>Actinomycetota</taxon>
        <taxon>Actinomycetes</taxon>
        <taxon>Kineosporiales</taxon>
        <taxon>Kineosporiaceae</taxon>
        <taxon>Kineosporia</taxon>
    </lineage>
</organism>
<keyword evidence="3" id="KW-1185">Reference proteome</keyword>
<dbReference type="EMBL" id="JAJOMB010000001">
    <property type="protein sequence ID" value="MCD5309933.1"/>
    <property type="molecule type" value="Genomic_DNA"/>
</dbReference>
<dbReference type="Pfam" id="PF01636">
    <property type="entry name" value="APH"/>
    <property type="match status" value="1"/>
</dbReference>
<proteinExistence type="predicted"/>
<feature type="domain" description="Aminoglycoside phosphotransferase" evidence="1">
    <location>
        <begin position="39"/>
        <end position="232"/>
    </location>
</feature>
<dbReference type="RefSeq" id="WP_231438847.1">
    <property type="nucleotide sequence ID" value="NZ_JAJOMB010000001.1"/>
</dbReference>
<dbReference type="Gene3D" id="3.90.1200.10">
    <property type="match status" value="1"/>
</dbReference>
<dbReference type="AlphaFoldDB" id="A0A9X1NBD4"/>
<evidence type="ECO:0000313" key="2">
    <source>
        <dbReference type="EMBL" id="MCD5309933.1"/>
    </source>
</evidence>